<keyword evidence="3" id="KW-0813">Transport</keyword>
<dbReference type="GO" id="GO:0005742">
    <property type="term" value="C:mitochondrial outer membrane translocase complex"/>
    <property type="evidence" value="ECO:0007669"/>
    <property type="project" value="UniProtKB-UniRule"/>
</dbReference>
<evidence type="ECO:0000256" key="3">
    <source>
        <dbReference type="ARBA" id="ARBA00022448"/>
    </source>
</evidence>
<dbReference type="GO" id="GO:0006605">
    <property type="term" value="P:protein targeting"/>
    <property type="evidence" value="ECO:0007669"/>
    <property type="project" value="InterPro"/>
</dbReference>
<dbReference type="FunCoup" id="A0A1E5RF99">
    <property type="interactions" value="334"/>
</dbReference>
<dbReference type="Gene3D" id="1.20.960.10">
    <property type="entry name" value="Mitochondrial outer membrane translocase complex, subunit Tom20 domain"/>
    <property type="match status" value="1"/>
</dbReference>
<dbReference type="EMBL" id="LPNM01000007">
    <property type="protein sequence ID" value="OEJ85565.1"/>
    <property type="molecule type" value="Genomic_DNA"/>
</dbReference>
<dbReference type="SUPFAM" id="SSF47157">
    <property type="entry name" value="Mitochondrial import receptor subunit Tom20"/>
    <property type="match status" value="1"/>
</dbReference>
<evidence type="ECO:0000313" key="11">
    <source>
        <dbReference type="EMBL" id="OEJ85565.1"/>
    </source>
</evidence>
<dbReference type="GO" id="GO:0006886">
    <property type="term" value="P:intracellular protein transport"/>
    <property type="evidence" value="ECO:0007669"/>
    <property type="project" value="InterPro"/>
</dbReference>
<dbReference type="InParanoid" id="A0A1E5RF99"/>
<evidence type="ECO:0000256" key="5">
    <source>
        <dbReference type="ARBA" id="ARBA00022787"/>
    </source>
</evidence>
<dbReference type="PIRSF" id="PIRSF037707">
    <property type="entry name" value="MAS20_rcpt"/>
    <property type="match status" value="1"/>
</dbReference>
<evidence type="ECO:0000256" key="6">
    <source>
        <dbReference type="ARBA" id="ARBA00022927"/>
    </source>
</evidence>
<evidence type="ECO:0000256" key="9">
    <source>
        <dbReference type="ARBA" id="ARBA00023136"/>
    </source>
</evidence>
<keyword evidence="12" id="KW-1185">Reference proteome</keyword>
<dbReference type="InterPro" id="IPR002056">
    <property type="entry name" value="MAS20"/>
</dbReference>
<gene>
    <name evidence="11" type="ORF">AWRI3579_g2275</name>
</gene>
<proteinExistence type="inferred from homology"/>
<dbReference type="STRING" id="56408.A0A1E5RF99"/>
<evidence type="ECO:0000256" key="4">
    <source>
        <dbReference type="ARBA" id="ARBA00022692"/>
    </source>
</evidence>
<keyword evidence="5 10" id="KW-1000">Mitochondrion outer membrane</keyword>
<name>A0A1E5RF99_9ASCO</name>
<evidence type="ECO:0000256" key="1">
    <source>
        <dbReference type="ARBA" id="ARBA00004572"/>
    </source>
</evidence>
<evidence type="ECO:0000313" key="12">
    <source>
        <dbReference type="Proteomes" id="UP000095728"/>
    </source>
</evidence>
<dbReference type="Proteomes" id="UP000095728">
    <property type="component" value="Unassembled WGS sequence"/>
</dbReference>
<comment type="caution">
    <text evidence="11">The sequence shown here is derived from an EMBL/GenBank/DDBJ whole genome shotgun (WGS) entry which is preliminary data.</text>
</comment>
<dbReference type="PANTHER" id="PTHR12430:SF0">
    <property type="entry name" value="TRANSLOCASE OF OUTER MITOCHONDRIAL MEMBRANE 20"/>
    <property type="match status" value="1"/>
</dbReference>
<evidence type="ECO:0000256" key="10">
    <source>
        <dbReference type="PIRNR" id="PIRNR037707"/>
    </source>
</evidence>
<dbReference type="GO" id="GO:0030150">
    <property type="term" value="P:protein import into mitochondrial matrix"/>
    <property type="evidence" value="ECO:0007669"/>
    <property type="project" value="TreeGrafter"/>
</dbReference>
<keyword evidence="6" id="KW-0653">Protein transport</keyword>
<keyword evidence="8 10" id="KW-0496">Mitochondrion</keyword>
<keyword evidence="4" id="KW-0812">Transmembrane</keyword>
<keyword evidence="11" id="KW-0675">Receptor</keyword>
<evidence type="ECO:0000256" key="7">
    <source>
        <dbReference type="ARBA" id="ARBA00022989"/>
    </source>
</evidence>
<accession>A0A1E5RF99</accession>
<sequence length="166" mass="18383">MKTFYTTLSLLTTAALGYAVYFDYQRRNNVEFRRSLHKKALDFKKNQQARETEAAKEKLVEIQKYVITELAKDPLPAGAAAGGEDNSALFQKLVEDGEKLASQPGFAMEAAFSFYKALCIFPNPVNLLSIYQRSVPAPIYETIALMIAAMPPANVAPIISGQDNIE</sequence>
<protein>
    <submittedName>
        <fullName evidence="11">Mitochondrial import receptor subunit TOM20</fullName>
    </submittedName>
</protein>
<dbReference type="Pfam" id="PF02064">
    <property type="entry name" value="MAS20"/>
    <property type="match status" value="1"/>
</dbReference>
<evidence type="ECO:0000256" key="8">
    <source>
        <dbReference type="ARBA" id="ARBA00023128"/>
    </source>
</evidence>
<dbReference type="GO" id="GO:0008320">
    <property type="term" value="F:protein transmembrane transporter activity"/>
    <property type="evidence" value="ECO:0007669"/>
    <property type="project" value="TreeGrafter"/>
</dbReference>
<keyword evidence="7" id="KW-1133">Transmembrane helix</keyword>
<organism evidence="11 12">
    <name type="scientific">Hanseniaspora osmophila</name>
    <dbReference type="NCBI Taxonomy" id="56408"/>
    <lineage>
        <taxon>Eukaryota</taxon>
        <taxon>Fungi</taxon>
        <taxon>Dikarya</taxon>
        <taxon>Ascomycota</taxon>
        <taxon>Saccharomycotina</taxon>
        <taxon>Saccharomycetes</taxon>
        <taxon>Saccharomycodales</taxon>
        <taxon>Saccharomycodaceae</taxon>
        <taxon>Hanseniaspora</taxon>
    </lineage>
</organism>
<comment type="similarity">
    <text evidence="2 10">Belongs to the Tom20 family.</text>
</comment>
<evidence type="ECO:0000256" key="2">
    <source>
        <dbReference type="ARBA" id="ARBA00005792"/>
    </source>
</evidence>
<keyword evidence="9 10" id="KW-0472">Membrane</keyword>
<dbReference type="PANTHER" id="PTHR12430">
    <property type="entry name" value="MITOCHONDRIAL IMPORT RECEPTOR SUBUNIT TOM20"/>
    <property type="match status" value="1"/>
</dbReference>
<dbReference type="OrthoDB" id="2154253at2759"/>
<dbReference type="AlphaFoldDB" id="A0A1E5RF99"/>
<reference evidence="12" key="1">
    <citation type="journal article" date="2016" name="Genome Announc.">
        <title>Genome sequences of three species of Hanseniaspora isolated from spontaneous wine fermentations.</title>
        <authorList>
            <person name="Sternes P.R."/>
            <person name="Lee D."/>
            <person name="Kutyna D.R."/>
            <person name="Borneman A.R."/>
        </authorList>
    </citation>
    <scope>NUCLEOTIDE SEQUENCE [LARGE SCALE GENOMIC DNA]</scope>
    <source>
        <strain evidence="12">AWRI3579</strain>
    </source>
</reference>
<dbReference type="GO" id="GO:0016031">
    <property type="term" value="P:tRNA import into mitochondrion"/>
    <property type="evidence" value="ECO:0007669"/>
    <property type="project" value="TreeGrafter"/>
</dbReference>
<dbReference type="GO" id="GO:0030943">
    <property type="term" value="F:mitochondrion targeting sequence binding"/>
    <property type="evidence" value="ECO:0007669"/>
    <property type="project" value="TreeGrafter"/>
</dbReference>
<dbReference type="PRINTS" id="PR00351">
    <property type="entry name" value="OM20RECEPTOR"/>
</dbReference>
<dbReference type="InterPro" id="IPR023392">
    <property type="entry name" value="Tom20_dom_sf"/>
</dbReference>
<comment type="subcellular location">
    <subcellularLocation>
        <location evidence="1">Mitochondrion outer membrane</location>
        <topology evidence="1">Single-pass membrane protein</topology>
    </subcellularLocation>
</comment>